<reference evidence="2 3" key="1">
    <citation type="journal article" date="2018" name="Sci. Rep.">
        <title>Genomic signatures of local adaptation to the degree of environmental predictability in rotifers.</title>
        <authorList>
            <person name="Franch-Gras L."/>
            <person name="Hahn C."/>
            <person name="Garcia-Roger E.M."/>
            <person name="Carmona M.J."/>
            <person name="Serra M."/>
            <person name="Gomez A."/>
        </authorList>
    </citation>
    <scope>NUCLEOTIDE SEQUENCE [LARGE SCALE GENOMIC DNA]</scope>
    <source>
        <strain evidence="2">HYR1</strain>
    </source>
</reference>
<gene>
    <name evidence="2" type="ORF">BpHYR1_006950</name>
</gene>
<dbReference type="AlphaFoldDB" id="A0A3M7QIA5"/>
<dbReference type="EMBL" id="REGN01006079">
    <property type="protein sequence ID" value="RNA10972.1"/>
    <property type="molecule type" value="Genomic_DNA"/>
</dbReference>
<protein>
    <submittedName>
        <fullName evidence="2">Uncharacterized protein</fullName>
    </submittedName>
</protein>
<proteinExistence type="predicted"/>
<evidence type="ECO:0000313" key="3">
    <source>
        <dbReference type="Proteomes" id="UP000276133"/>
    </source>
</evidence>
<keyword evidence="1" id="KW-0472">Membrane</keyword>
<sequence>MRQYEPDKCFASANSSHCLPLVLLVGGGGGAVGVGVPIDLLESKSSLMNLMLFGDDVEFGGDRMDADEEPSELWLEFGAGVRHCFVGVDLESHVDAFFAAVFVRRERSARAVAAKENVGACSTVPKNFGRVCVRVGHAHLYNSVAGIRIDLQHSHKSLLT</sequence>
<keyword evidence="3" id="KW-1185">Reference proteome</keyword>
<comment type="caution">
    <text evidence="2">The sequence shown here is derived from an EMBL/GenBank/DDBJ whole genome shotgun (WGS) entry which is preliminary data.</text>
</comment>
<keyword evidence="1" id="KW-0812">Transmembrane</keyword>
<name>A0A3M7QIA5_BRAPC</name>
<keyword evidence="1" id="KW-1133">Transmembrane helix</keyword>
<accession>A0A3M7QIA5</accession>
<evidence type="ECO:0000313" key="2">
    <source>
        <dbReference type="EMBL" id="RNA10972.1"/>
    </source>
</evidence>
<evidence type="ECO:0000256" key="1">
    <source>
        <dbReference type="SAM" id="Phobius"/>
    </source>
</evidence>
<feature type="transmembrane region" description="Helical" evidence="1">
    <location>
        <begin position="20"/>
        <end position="41"/>
    </location>
</feature>
<dbReference type="Proteomes" id="UP000276133">
    <property type="component" value="Unassembled WGS sequence"/>
</dbReference>
<organism evidence="2 3">
    <name type="scientific">Brachionus plicatilis</name>
    <name type="common">Marine rotifer</name>
    <name type="synonym">Brachionus muelleri</name>
    <dbReference type="NCBI Taxonomy" id="10195"/>
    <lineage>
        <taxon>Eukaryota</taxon>
        <taxon>Metazoa</taxon>
        <taxon>Spiralia</taxon>
        <taxon>Gnathifera</taxon>
        <taxon>Rotifera</taxon>
        <taxon>Eurotatoria</taxon>
        <taxon>Monogononta</taxon>
        <taxon>Pseudotrocha</taxon>
        <taxon>Ploima</taxon>
        <taxon>Brachionidae</taxon>
        <taxon>Brachionus</taxon>
    </lineage>
</organism>